<dbReference type="InterPro" id="IPR001647">
    <property type="entry name" value="HTH_TetR"/>
</dbReference>
<keyword evidence="2 4" id="KW-0238">DNA-binding</keyword>
<dbReference type="Gene3D" id="1.10.357.10">
    <property type="entry name" value="Tetracycline Repressor, domain 2"/>
    <property type="match status" value="1"/>
</dbReference>
<feature type="domain" description="HTH tetR-type" evidence="5">
    <location>
        <begin position="9"/>
        <end position="69"/>
    </location>
</feature>
<sequence length="237" mass="26086">MPRIVKSPDDRRNEILDSAQVLFFECGYERTTVNDVIAKVGISKGGFYHHFTAKEDLLEGITARLAQDAVARVRDILDDPGLSAVERLNIFMARSRSMKLADAPKFRAAFDVVFRPENLLLYHRINAASIAVMRPVLTRIIAQGNAEGTFTVPDPEAAAEIILHLNASTHDAVARTIDAMGTAGEDAAITALDRRFQFQGIAMDRILGLPDGSLVIVEPGFTRAVMTARRIDRSDHT</sequence>
<dbReference type="InterPro" id="IPR009057">
    <property type="entry name" value="Homeodomain-like_sf"/>
</dbReference>
<dbReference type="Pfam" id="PF17935">
    <property type="entry name" value="TetR_C_27"/>
    <property type="match status" value="1"/>
</dbReference>
<dbReference type="EMBL" id="CP102774">
    <property type="protein sequence ID" value="UZF88305.1"/>
    <property type="molecule type" value="Genomic_DNA"/>
</dbReference>
<protein>
    <submittedName>
        <fullName evidence="6">TetR/AcrR family transcriptional regulator</fullName>
    </submittedName>
</protein>
<accession>A0A9E7ZM04</accession>
<dbReference type="Pfam" id="PF00440">
    <property type="entry name" value="TetR_N"/>
    <property type="match status" value="1"/>
</dbReference>
<dbReference type="PANTHER" id="PTHR47506:SF1">
    <property type="entry name" value="HTH-TYPE TRANSCRIPTIONAL REGULATOR YJDC"/>
    <property type="match status" value="1"/>
</dbReference>
<dbReference type="GO" id="GO:0003677">
    <property type="term" value="F:DNA binding"/>
    <property type="evidence" value="ECO:0007669"/>
    <property type="project" value="UniProtKB-UniRule"/>
</dbReference>
<evidence type="ECO:0000256" key="3">
    <source>
        <dbReference type="ARBA" id="ARBA00023163"/>
    </source>
</evidence>
<proteinExistence type="predicted"/>
<dbReference type="PROSITE" id="PS50977">
    <property type="entry name" value="HTH_TETR_2"/>
    <property type="match status" value="1"/>
</dbReference>
<gene>
    <name evidence="6" type="ORF">NWE54_05830</name>
</gene>
<feature type="DNA-binding region" description="H-T-H motif" evidence="4">
    <location>
        <begin position="32"/>
        <end position="51"/>
    </location>
</feature>
<dbReference type="PANTHER" id="PTHR47506">
    <property type="entry name" value="TRANSCRIPTIONAL REGULATORY PROTEIN"/>
    <property type="match status" value="1"/>
</dbReference>
<dbReference type="PRINTS" id="PR00455">
    <property type="entry name" value="HTHTETR"/>
</dbReference>
<dbReference type="SUPFAM" id="SSF46689">
    <property type="entry name" value="Homeodomain-like"/>
    <property type="match status" value="1"/>
</dbReference>
<evidence type="ECO:0000313" key="6">
    <source>
        <dbReference type="EMBL" id="UZF88305.1"/>
    </source>
</evidence>
<dbReference type="PROSITE" id="PS01081">
    <property type="entry name" value="HTH_TETR_1"/>
    <property type="match status" value="1"/>
</dbReference>
<keyword evidence="3" id="KW-0804">Transcription</keyword>
<dbReference type="AlphaFoldDB" id="A0A9E7ZM04"/>
<evidence type="ECO:0000259" key="5">
    <source>
        <dbReference type="PROSITE" id="PS50977"/>
    </source>
</evidence>
<evidence type="ECO:0000256" key="2">
    <source>
        <dbReference type="ARBA" id="ARBA00023125"/>
    </source>
</evidence>
<reference evidence="6" key="1">
    <citation type="submission" date="2022-08" db="EMBL/GenBank/DDBJ databases">
        <title>Complete Genome Sequences of 2 Bosea sp. soil isolates.</title>
        <authorList>
            <person name="Alvarez Arevalo M."/>
            <person name="Sterndorff E.B."/>
            <person name="Faurdal D."/>
            <person name="Joergensen T.S."/>
            <person name="Weber T."/>
        </authorList>
    </citation>
    <scope>NUCLEOTIDE SEQUENCE</scope>
    <source>
        <strain evidence="6">NBC_00436</strain>
    </source>
</reference>
<organism evidence="6">
    <name type="scientific">Bosea sp. NBC_00436</name>
    <dbReference type="NCBI Taxonomy" id="2969620"/>
    <lineage>
        <taxon>Bacteria</taxon>
        <taxon>Pseudomonadati</taxon>
        <taxon>Pseudomonadota</taxon>
        <taxon>Alphaproteobacteria</taxon>
        <taxon>Hyphomicrobiales</taxon>
        <taxon>Boseaceae</taxon>
        <taxon>Bosea</taxon>
    </lineage>
</organism>
<dbReference type="InterPro" id="IPR041478">
    <property type="entry name" value="TetR_C_27"/>
</dbReference>
<evidence type="ECO:0000256" key="1">
    <source>
        <dbReference type="ARBA" id="ARBA00023015"/>
    </source>
</evidence>
<evidence type="ECO:0000256" key="4">
    <source>
        <dbReference type="PROSITE-ProRule" id="PRU00335"/>
    </source>
</evidence>
<keyword evidence="1" id="KW-0805">Transcription regulation</keyword>
<name>A0A9E7ZM04_9HYPH</name>
<dbReference type="InterPro" id="IPR023772">
    <property type="entry name" value="DNA-bd_HTH_TetR-type_CS"/>
</dbReference>